<evidence type="ECO:0000313" key="7">
    <source>
        <dbReference type="EMBL" id="RTE65382.1"/>
    </source>
</evidence>
<dbReference type="Pfam" id="PF01979">
    <property type="entry name" value="Amidohydro_1"/>
    <property type="match status" value="1"/>
</dbReference>
<dbReference type="CDD" id="cd01318">
    <property type="entry name" value="DHOase_IIb"/>
    <property type="match status" value="1"/>
</dbReference>
<dbReference type="GO" id="GO:0046872">
    <property type="term" value="F:metal ion binding"/>
    <property type="evidence" value="ECO:0007669"/>
    <property type="project" value="UniProtKB-KW"/>
</dbReference>
<dbReference type="RefSeq" id="WP_126158910.1">
    <property type="nucleotide sequence ID" value="NZ_RQXW01000010.1"/>
</dbReference>
<dbReference type="EMBL" id="RQXW01000010">
    <property type="protein sequence ID" value="RTE65382.1"/>
    <property type="molecule type" value="Genomic_DNA"/>
</dbReference>
<keyword evidence="8" id="KW-1185">Reference proteome</keyword>
<feature type="domain" description="Amidohydrolase-related" evidence="6">
    <location>
        <begin position="66"/>
        <end position="434"/>
    </location>
</feature>
<evidence type="ECO:0000313" key="8">
    <source>
        <dbReference type="Proteomes" id="UP000283087"/>
    </source>
</evidence>
<comment type="cofactor">
    <cofactor evidence="1">
        <name>Zn(2+)</name>
        <dbReference type="ChEBI" id="CHEBI:29105"/>
    </cofactor>
</comment>
<dbReference type="EC" id="3.5.2.3" evidence="7"/>
<dbReference type="SUPFAM" id="SSF51556">
    <property type="entry name" value="Metallo-dependent hydrolases"/>
    <property type="match status" value="1"/>
</dbReference>
<dbReference type="InterPro" id="IPR002195">
    <property type="entry name" value="Dihydroorotase_CS"/>
</dbReference>
<evidence type="ECO:0000256" key="5">
    <source>
        <dbReference type="ARBA" id="ARBA00022801"/>
    </source>
</evidence>
<dbReference type="InterPro" id="IPR032466">
    <property type="entry name" value="Metal_Hydrolase"/>
</dbReference>
<keyword evidence="4" id="KW-0479">Metal-binding</keyword>
<evidence type="ECO:0000256" key="1">
    <source>
        <dbReference type="ARBA" id="ARBA00001947"/>
    </source>
</evidence>
<dbReference type="GO" id="GO:0006145">
    <property type="term" value="P:purine nucleobase catabolic process"/>
    <property type="evidence" value="ECO:0007669"/>
    <property type="project" value="TreeGrafter"/>
</dbReference>
<dbReference type="NCBIfam" id="NF006559">
    <property type="entry name" value="PRK09060.1"/>
    <property type="match status" value="1"/>
</dbReference>
<comment type="function">
    <text evidence="2">Catalyzes the reversible cyclization of carbamoyl aspartate to dihydroorotate.</text>
</comment>
<dbReference type="GO" id="GO:0004038">
    <property type="term" value="F:allantoinase activity"/>
    <property type="evidence" value="ECO:0007669"/>
    <property type="project" value="TreeGrafter"/>
</dbReference>
<dbReference type="NCBIfam" id="TIGR00857">
    <property type="entry name" value="pyrC_multi"/>
    <property type="match status" value="1"/>
</dbReference>
<evidence type="ECO:0000256" key="4">
    <source>
        <dbReference type="ARBA" id="ARBA00022723"/>
    </source>
</evidence>
<dbReference type="InterPro" id="IPR050138">
    <property type="entry name" value="DHOase/Allantoinase_Hydrolase"/>
</dbReference>
<comment type="similarity">
    <text evidence="3">Belongs to the metallo-dependent hydrolases superfamily. DHOase family. Class I DHOase subfamily.</text>
</comment>
<dbReference type="Gene3D" id="3.20.20.140">
    <property type="entry name" value="Metal-dependent hydrolases"/>
    <property type="match status" value="1"/>
</dbReference>
<accession>A0A430KPJ1</accession>
<dbReference type="InterPro" id="IPR006680">
    <property type="entry name" value="Amidohydro-rel"/>
</dbReference>
<dbReference type="SUPFAM" id="SSF51338">
    <property type="entry name" value="Composite domain of metallo-dependent hydrolases"/>
    <property type="match status" value="1"/>
</dbReference>
<name>A0A430KPJ1_9GAMM</name>
<reference evidence="7 8" key="1">
    <citation type="submission" date="2018-11" db="EMBL/GenBank/DDBJ databases">
        <title>The draft genome sequence of Amphritea opalescens ANRC-JH13T.</title>
        <authorList>
            <person name="Fang Z."/>
            <person name="Zhang Y."/>
            <person name="Han X."/>
        </authorList>
    </citation>
    <scope>NUCLEOTIDE SEQUENCE [LARGE SCALE GENOMIC DNA]</scope>
    <source>
        <strain evidence="7 8">ANRC-JH13</strain>
    </source>
</reference>
<dbReference type="PANTHER" id="PTHR43668">
    <property type="entry name" value="ALLANTOINASE"/>
    <property type="match status" value="1"/>
</dbReference>
<comment type="caution">
    <text evidence="7">The sequence shown here is derived from an EMBL/GenBank/DDBJ whole genome shotgun (WGS) entry which is preliminary data.</text>
</comment>
<dbReference type="OrthoDB" id="5687299at2"/>
<keyword evidence="5 7" id="KW-0378">Hydrolase</keyword>
<evidence type="ECO:0000259" key="6">
    <source>
        <dbReference type="Pfam" id="PF01979"/>
    </source>
</evidence>
<dbReference type="Gene3D" id="2.30.40.10">
    <property type="entry name" value="Urease, subunit C, domain 1"/>
    <property type="match status" value="1"/>
</dbReference>
<dbReference type="PANTHER" id="PTHR43668:SF4">
    <property type="entry name" value="ALLANTOINASE"/>
    <property type="match status" value="1"/>
</dbReference>
<dbReference type="GO" id="GO:0004151">
    <property type="term" value="F:dihydroorotase activity"/>
    <property type="evidence" value="ECO:0007669"/>
    <property type="project" value="UniProtKB-EC"/>
</dbReference>
<dbReference type="AlphaFoldDB" id="A0A430KPJ1"/>
<organism evidence="7 8">
    <name type="scientific">Amphritea opalescens</name>
    <dbReference type="NCBI Taxonomy" id="2490544"/>
    <lineage>
        <taxon>Bacteria</taxon>
        <taxon>Pseudomonadati</taxon>
        <taxon>Pseudomonadota</taxon>
        <taxon>Gammaproteobacteria</taxon>
        <taxon>Oceanospirillales</taxon>
        <taxon>Oceanospirillaceae</taxon>
        <taxon>Amphritea</taxon>
    </lineage>
</organism>
<evidence type="ECO:0000256" key="2">
    <source>
        <dbReference type="ARBA" id="ARBA00002368"/>
    </source>
</evidence>
<dbReference type="GO" id="GO:0005737">
    <property type="term" value="C:cytoplasm"/>
    <property type="evidence" value="ECO:0007669"/>
    <property type="project" value="TreeGrafter"/>
</dbReference>
<dbReference type="InterPro" id="IPR011059">
    <property type="entry name" value="Metal-dep_hydrolase_composite"/>
</dbReference>
<sequence>MSDRGRFAQPSSSQHADLLVLDGTVLTPNGAEKIDIACVAGRIVALGNLKHSWSATTVVDATGLHVLPGVIDSQVHFREPGLTHKEDFEAGTRGAVLGGVTGVFEMPNTQPLTLNAMDLQAKMDAAHGRAWCDYAFYIGGSAVNAEKLALLESLPGCAGVKVFMGSSFGDLLADDEEVLRWILHHGSRRLAVHAEDEARLNQRKALVEASGDVCQHPLWRDETSALMATERIVRLATQANRRLHVLHVSTAEEMAFLAGHKDRVTVEVTPHHLTLVAPDCYERLGSLAQMNPPVRERRHQEALWRGIREGVVDVIGSDHAPHTLAEKARPYPQSPSGMTGVQTLLPLMLDHVHAGRLSLQRLVDLTSAGPARIFGLEGKGRIALGFDADLTLVDLAARRTISNDWIASRSGWTPYDGKDVTGWPIHTVVRGQLVVRDEELVGQPRGESLRFLEAGSM</sequence>
<proteinExistence type="inferred from homology"/>
<evidence type="ECO:0000256" key="3">
    <source>
        <dbReference type="ARBA" id="ARBA00010286"/>
    </source>
</evidence>
<protein>
    <submittedName>
        <fullName evidence="7">Dihydroorotase</fullName>
        <ecNumber evidence="7">3.5.2.3</ecNumber>
    </submittedName>
</protein>
<gene>
    <name evidence="7" type="ORF">EH243_11975</name>
</gene>
<dbReference type="PROSITE" id="PS00483">
    <property type="entry name" value="DIHYDROOROTASE_2"/>
    <property type="match status" value="1"/>
</dbReference>
<dbReference type="Proteomes" id="UP000283087">
    <property type="component" value="Unassembled WGS sequence"/>
</dbReference>